<comment type="caution">
    <text evidence="1">The sequence shown here is derived from an EMBL/GenBank/DDBJ whole genome shotgun (WGS) entry which is preliminary data.</text>
</comment>
<protein>
    <submittedName>
        <fullName evidence="1">Uncharacterized protein</fullName>
    </submittedName>
</protein>
<gene>
    <name evidence="1" type="ORF">MANES_09G079705v8</name>
</gene>
<organism evidence="1 2">
    <name type="scientific">Manihot esculenta</name>
    <name type="common">Cassava</name>
    <name type="synonym">Jatropha manihot</name>
    <dbReference type="NCBI Taxonomy" id="3983"/>
    <lineage>
        <taxon>Eukaryota</taxon>
        <taxon>Viridiplantae</taxon>
        <taxon>Streptophyta</taxon>
        <taxon>Embryophyta</taxon>
        <taxon>Tracheophyta</taxon>
        <taxon>Spermatophyta</taxon>
        <taxon>Magnoliopsida</taxon>
        <taxon>eudicotyledons</taxon>
        <taxon>Gunneridae</taxon>
        <taxon>Pentapetalae</taxon>
        <taxon>rosids</taxon>
        <taxon>fabids</taxon>
        <taxon>Malpighiales</taxon>
        <taxon>Euphorbiaceae</taxon>
        <taxon>Crotonoideae</taxon>
        <taxon>Manihoteae</taxon>
        <taxon>Manihot</taxon>
    </lineage>
</organism>
<proteinExistence type="predicted"/>
<dbReference type="Proteomes" id="UP000091857">
    <property type="component" value="Chromosome 9"/>
</dbReference>
<name>A0ACB7H4X3_MANES</name>
<keyword evidence="2" id="KW-1185">Reference proteome</keyword>
<evidence type="ECO:0000313" key="2">
    <source>
        <dbReference type="Proteomes" id="UP000091857"/>
    </source>
</evidence>
<accession>A0ACB7H4X3</accession>
<dbReference type="EMBL" id="CM004395">
    <property type="protein sequence ID" value="KAG8647280.1"/>
    <property type="molecule type" value="Genomic_DNA"/>
</dbReference>
<evidence type="ECO:0000313" key="1">
    <source>
        <dbReference type="EMBL" id="KAG8647280.1"/>
    </source>
</evidence>
<sequence length="96" mass="11121">MKELGQLWARMRALFLTQCHGVLPAELDHNVCISLIEHQENQIEELKSELHSAQIKLYKKEAELQALKDCALNSLYQPYQASILASIHLRLYRVCM</sequence>
<reference evidence="2" key="1">
    <citation type="journal article" date="2016" name="Nat. Biotechnol.">
        <title>Sequencing wild and cultivated cassava and related species reveals extensive interspecific hybridization and genetic diversity.</title>
        <authorList>
            <person name="Bredeson J.V."/>
            <person name="Lyons J.B."/>
            <person name="Prochnik S.E."/>
            <person name="Wu G.A."/>
            <person name="Ha C.M."/>
            <person name="Edsinger-Gonzales E."/>
            <person name="Grimwood J."/>
            <person name="Schmutz J."/>
            <person name="Rabbi I.Y."/>
            <person name="Egesi C."/>
            <person name="Nauluvula P."/>
            <person name="Lebot V."/>
            <person name="Ndunguru J."/>
            <person name="Mkamilo G."/>
            <person name="Bart R.S."/>
            <person name="Setter T.L."/>
            <person name="Gleadow R.M."/>
            <person name="Kulakow P."/>
            <person name="Ferguson M.E."/>
            <person name="Rounsley S."/>
            <person name="Rokhsar D.S."/>
        </authorList>
    </citation>
    <scope>NUCLEOTIDE SEQUENCE [LARGE SCALE GENOMIC DNA]</scope>
    <source>
        <strain evidence="2">cv. AM560-2</strain>
    </source>
</reference>